<dbReference type="InterPro" id="IPR046346">
    <property type="entry name" value="Aminoacid_DH-like_N_sf"/>
</dbReference>
<feature type="domain" description="SDH C-terminal" evidence="4">
    <location>
        <begin position="256"/>
        <end position="283"/>
    </location>
</feature>
<comment type="pathway">
    <text evidence="1">Metabolic intermediate biosynthesis; chorismate biosynthesis; chorismate from D-erythrose 4-phosphate and phosphoenolpyruvate: step 4/7.</text>
</comment>
<dbReference type="PANTHER" id="PTHR21089">
    <property type="entry name" value="SHIKIMATE DEHYDROGENASE"/>
    <property type="match status" value="1"/>
</dbReference>
<dbReference type="GO" id="GO:0050661">
    <property type="term" value="F:NADP binding"/>
    <property type="evidence" value="ECO:0007669"/>
    <property type="project" value="TreeGrafter"/>
</dbReference>
<evidence type="ECO:0000259" key="3">
    <source>
        <dbReference type="Pfam" id="PF08501"/>
    </source>
</evidence>
<keyword evidence="2" id="KW-0057">Aromatic amino acid biosynthesis</keyword>
<dbReference type="Gene3D" id="3.40.50.720">
    <property type="entry name" value="NAD(P)-binding Rossmann-like Domain"/>
    <property type="match status" value="1"/>
</dbReference>
<feature type="domain" description="Shikimate dehydrogenase substrate binding N-terminal" evidence="3">
    <location>
        <begin position="9"/>
        <end position="91"/>
    </location>
</feature>
<dbReference type="SUPFAM" id="SSF53223">
    <property type="entry name" value="Aminoacid dehydrogenase-like, N-terminal domain"/>
    <property type="match status" value="1"/>
</dbReference>
<reference evidence="5 6" key="1">
    <citation type="submission" date="2018-11" db="EMBL/GenBank/DDBJ databases">
        <title>Sequencing the genomes of 1000 actinobacteria strains.</title>
        <authorList>
            <person name="Klenk H.-P."/>
        </authorList>
    </citation>
    <scope>NUCLEOTIDE SEQUENCE [LARGE SCALE GENOMIC DNA]</scope>
    <source>
        <strain evidence="5 6">DSM 13521</strain>
    </source>
</reference>
<keyword evidence="2" id="KW-0028">Amino-acid biosynthesis</keyword>
<dbReference type="GO" id="GO:0019632">
    <property type="term" value="P:shikimate metabolic process"/>
    <property type="evidence" value="ECO:0007669"/>
    <property type="project" value="TreeGrafter"/>
</dbReference>
<gene>
    <name evidence="5" type="ORF">EDD28_3013</name>
</gene>
<dbReference type="Pfam" id="PF18317">
    <property type="entry name" value="SDH_C"/>
    <property type="match status" value="1"/>
</dbReference>
<dbReference type="SUPFAM" id="SSF51735">
    <property type="entry name" value="NAD(P)-binding Rossmann-fold domains"/>
    <property type="match status" value="1"/>
</dbReference>
<comment type="caution">
    <text evidence="5">The sequence shown here is derived from an EMBL/GenBank/DDBJ whole genome shotgun (WGS) entry which is preliminary data.</text>
</comment>
<accession>A0A3N2D1E9</accession>
<dbReference type="NCBIfam" id="NF001311">
    <property type="entry name" value="PRK00258.1-3"/>
    <property type="match status" value="1"/>
</dbReference>
<dbReference type="GO" id="GO:0009073">
    <property type="term" value="P:aromatic amino acid family biosynthetic process"/>
    <property type="evidence" value="ECO:0007669"/>
    <property type="project" value="UniProtKB-KW"/>
</dbReference>
<dbReference type="GO" id="GO:0009423">
    <property type="term" value="P:chorismate biosynthetic process"/>
    <property type="evidence" value="ECO:0007669"/>
    <property type="project" value="TreeGrafter"/>
</dbReference>
<proteinExistence type="predicted"/>
<dbReference type="GO" id="GO:0005829">
    <property type="term" value="C:cytosol"/>
    <property type="evidence" value="ECO:0007669"/>
    <property type="project" value="TreeGrafter"/>
</dbReference>
<dbReference type="InterPro" id="IPR013708">
    <property type="entry name" value="Shikimate_DH-bd_N"/>
</dbReference>
<keyword evidence="6" id="KW-1185">Reference proteome</keyword>
<dbReference type="RefSeq" id="WP_123740535.1">
    <property type="nucleotide sequence ID" value="NZ_RKHQ01000002.1"/>
</dbReference>
<protein>
    <submittedName>
        <fullName evidence="5">Shikimate dehydrogenase</fullName>
    </submittedName>
</protein>
<organism evidence="5 6">
    <name type="scientific">Salana multivorans</name>
    <dbReference type="NCBI Taxonomy" id="120377"/>
    <lineage>
        <taxon>Bacteria</taxon>
        <taxon>Bacillati</taxon>
        <taxon>Actinomycetota</taxon>
        <taxon>Actinomycetes</taxon>
        <taxon>Micrococcales</taxon>
        <taxon>Beutenbergiaceae</taxon>
        <taxon>Salana</taxon>
    </lineage>
</organism>
<evidence type="ECO:0000256" key="2">
    <source>
        <dbReference type="ARBA" id="ARBA00023141"/>
    </source>
</evidence>
<dbReference type="InterPro" id="IPR036291">
    <property type="entry name" value="NAD(P)-bd_dom_sf"/>
</dbReference>
<dbReference type="InterPro" id="IPR041121">
    <property type="entry name" value="SDH_C"/>
</dbReference>
<dbReference type="Pfam" id="PF08501">
    <property type="entry name" value="Shikimate_dh_N"/>
    <property type="match status" value="1"/>
</dbReference>
<dbReference type="Gene3D" id="3.40.50.10860">
    <property type="entry name" value="Leucine Dehydrogenase, chain A, domain 1"/>
    <property type="match status" value="1"/>
</dbReference>
<dbReference type="InterPro" id="IPR022893">
    <property type="entry name" value="Shikimate_DH_fam"/>
</dbReference>
<dbReference type="EMBL" id="RKHQ01000002">
    <property type="protein sequence ID" value="ROR93595.1"/>
    <property type="molecule type" value="Genomic_DNA"/>
</dbReference>
<dbReference type="PANTHER" id="PTHR21089:SF1">
    <property type="entry name" value="BIFUNCTIONAL 3-DEHYDROQUINATE DEHYDRATASE_SHIKIMATE DEHYDROGENASE, CHLOROPLASTIC"/>
    <property type="match status" value="1"/>
</dbReference>
<dbReference type="GO" id="GO:0004764">
    <property type="term" value="F:shikimate 3-dehydrogenase (NADP+) activity"/>
    <property type="evidence" value="ECO:0007669"/>
    <property type="project" value="InterPro"/>
</dbReference>
<name>A0A3N2D1E9_9MICO</name>
<evidence type="ECO:0000259" key="4">
    <source>
        <dbReference type="Pfam" id="PF18317"/>
    </source>
</evidence>
<evidence type="ECO:0000256" key="1">
    <source>
        <dbReference type="ARBA" id="ARBA00004871"/>
    </source>
</evidence>
<evidence type="ECO:0000313" key="5">
    <source>
        <dbReference type="EMBL" id="ROR93595.1"/>
    </source>
</evidence>
<dbReference type="AlphaFoldDB" id="A0A3N2D1E9"/>
<dbReference type="Proteomes" id="UP000275356">
    <property type="component" value="Unassembled WGS sequence"/>
</dbReference>
<evidence type="ECO:0000313" key="6">
    <source>
        <dbReference type="Proteomes" id="UP000275356"/>
    </source>
</evidence>
<sequence>MTTTRRAAVVGDPVGHSLSPALHNAAYAALGLTGHEYEAVRVADGELEPFLRGMGPEWLGLSVTMPHKKAALAAADVVEPLAATVGAANTLLPQPGGLLVAANTDVYGVAEAIRGTRRAAGASERLSSAVVLGAGGTAAAALAALAELGATAPTVCVRSSARAADLMQAAHRMGVDVTLRRFDHASRFVLDADVVVQTAVAGAADAVAAELAQVLADSRGGLRPDQVLLDAIYDPWPTELARVWADGGGSVAPGWLMLLHQAAEQVRLMTGLVAPVEAMRDALVRALGPHEPAGR</sequence>
<dbReference type="OrthoDB" id="9776868at2"/>